<dbReference type="Gene3D" id="1.10.260.40">
    <property type="entry name" value="lambda repressor-like DNA-binding domains"/>
    <property type="match status" value="1"/>
</dbReference>
<dbReference type="SMART" id="SM00966">
    <property type="entry name" value="SpoVT_AbrB"/>
    <property type="match status" value="1"/>
</dbReference>
<dbReference type="Gene3D" id="2.10.260.10">
    <property type="match status" value="1"/>
</dbReference>
<dbReference type="Pfam" id="PF04014">
    <property type="entry name" value="MazE_antitoxin"/>
    <property type="match status" value="1"/>
</dbReference>
<accession>A0ABW0RHB7</accession>
<dbReference type="Pfam" id="PF01381">
    <property type="entry name" value="HTH_3"/>
    <property type="match status" value="1"/>
</dbReference>
<dbReference type="PANTHER" id="PTHR46558:SF11">
    <property type="entry name" value="HTH-TYPE TRANSCRIPTIONAL REGULATOR XRE"/>
    <property type="match status" value="1"/>
</dbReference>
<sequence>MNNTKSNIASNLRYLRNKNRLSQEEVAERIGVSRQSVAKWENGDSLPDILNCEALADLYDVSLNDLVRHNSEETGFPIPPKNKHLFGTVTIGERGQITLPKKARETFNLKPGDTLIVLGDTNPLTSGIALIDSESFFRMTGQAVEHIFKGKGDM</sequence>
<dbReference type="NCBIfam" id="TIGR01439">
    <property type="entry name" value="lp_hng_hel_AbrB"/>
    <property type="match status" value="1"/>
</dbReference>
<dbReference type="InterPro" id="IPR010982">
    <property type="entry name" value="Lambda_DNA-bd_dom_sf"/>
</dbReference>
<dbReference type="InterPro" id="IPR037914">
    <property type="entry name" value="SpoVT-AbrB_sf"/>
</dbReference>
<dbReference type="CDD" id="cd00093">
    <property type="entry name" value="HTH_XRE"/>
    <property type="match status" value="1"/>
</dbReference>
<dbReference type="SUPFAM" id="SSF89447">
    <property type="entry name" value="AbrB/MazE/MraZ-like"/>
    <property type="match status" value="1"/>
</dbReference>
<organism evidence="3 4">
    <name type="scientific">Ureibacillus suwonensis</name>
    <dbReference type="NCBI Taxonomy" id="313007"/>
    <lineage>
        <taxon>Bacteria</taxon>
        <taxon>Bacillati</taxon>
        <taxon>Bacillota</taxon>
        <taxon>Bacilli</taxon>
        <taxon>Bacillales</taxon>
        <taxon>Caryophanaceae</taxon>
        <taxon>Ureibacillus</taxon>
    </lineage>
</organism>
<dbReference type="PROSITE" id="PS50943">
    <property type="entry name" value="HTH_CROC1"/>
    <property type="match status" value="1"/>
</dbReference>
<keyword evidence="1" id="KW-0238">DNA-binding</keyword>
<dbReference type="PANTHER" id="PTHR46558">
    <property type="entry name" value="TRACRIPTIONAL REGULATORY PROTEIN-RELATED-RELATED"/>
    <property type="match status" value="1"/>
</dbReference>
<feature type="domain" description="HTH cro/C1-type" evidence="2">
    <location>
        <begin position="12"/>
        <end position="66"/>
    </location>
</feature>
<proteinExistence type="predicted"/>
<dbReference type="RefSeq" id="WP_390309679.1">
    <property type="nucleotide sequence ID" value="NZ_JBHSNQ010000132.1"/>
</dbReference>
<dbReference type="InterPro" id="IPR007159">
    <property type="entry name" value="SpoVT-AbrB_dom"/>
</dbReference>
<dbReference type="EMBL" id="JBHSNQ010000132">
    <property type="protein sequence ID" value="MFC5542287.1"/>
    <property type="molecule type" value="Genomic_DNA"/>
</dbReference>
<evidence type="ECO:0000259" key="2">
    <source>
        <dbReference type="PROSITE" id="PS50943"/>
    </source>
</evidence>
<reference evidence="4" key="1">
    <citation type="journal article" date="2019" name="Int. J. Syst. Evol. Microbiol.">
        <title>The Global Catalogue of Microorganisms (GCM) 10K type strain sequencing project: providing services to taxonomists for standard genome sequencing and annotation.</title>
        <authorList>
            <consortium name="The Broad Institute Genomics Platform"/>
            <consortium name="The Broad Institute Genome Sequencing Center for Infectious Disease"/>
            <person name="Wu L."/>
            <person name="Ma J."/>
        </authorList>
    </citation>
    <scope>NUCLEOTIDE SEQUENCE [LARGE SCALE GENOMIC DNA]</scope>
    <source>
        <strain evidence="4">CCUG 56331</strain>
    </source>
</reference>
<dbReference type="SMART" id="SM00530">
    <property type="entry name" value="HTH_XRE"/>
    <property type="match status" value="1"/>
</dbReference>
<gene>
    <name evidence="3" type="ORF">ACFPOH_11210</name>
</gene>
<comment type="caution">
    <text evidence="3">The sequence shown here is derived from an EMBL/GenBank/DDBJ whole genome shotgun (WGS) entry which is preliminary data.</text>
</comment>
<name>A0ABW0RHB7_9BACL</name>
<evidence type="ECO:0000256" key="1">
    <source>
        <dbReference type="ARBA" id="ARBA00023125"/>
    </source>
</evidence>
<keyword evidence="4" id="KW-1185">Reference proteome</keyword>
<dbReference type="Proteomes" id="UP001595978">
    <property type="component" value="Unassembled WGS sequence"/>
</dbReference>
<evidence type="ECO:0000313" key="3">
    <source>
        <dbReference type="EMBL" id="MFC5542287.1"/>
    </source>
</evidence>
<dbReference type="SUPFAM" id="SSF47413">
    <property type="entry name" value="lambda repressor-like DNA-binding domains"/>
    <property type="match status" value="1"/>
</dbReference>
<protein>
    <submittedName>
        <fullName evidence="3">Helix-turn-helix domain-containing protein</fullName>
    </submittedName>
</protein>
<evidence type="ECO:0000313" key="4">
    <source>
        <dbReference type="Proteomes" id="UP001595978"/>
    </source>
</evidence>
<dbReference type="InterPro" id="IPR001387">
    <property type="entry name" value="Cro/C1-type_HTH"/>
</dbReference>